<keyword evidence="3" id="KW-0813">Transport</keyword>
<evidence type="ECO:0000256" key="1">
    <source>
        <dbReference type="ARBA" id="ARBA00004442"/>
    </source>
</evidence>
<evidence type="ECO:0000256" key="5">
    <source>
        <dbReference type="ARBA" id="ARBA00022692"/>
    </source>
</evidence>
<dbReference type="Proteomes" id="UP000290172">
    <property type="component" value="Unassembled WGS sequence"/>
</dbReference>
<dbReference type="AlphaFoldDB" id="A0A4Q0YL98"/>
<dbReference type="InterPro" id="IPR003423">
    <property type="entry name" value="OMP_efflux"/>
</dbReference>
<evidence type="ECO:0000256" key="6">
    <source>
        <dbReference type="ARBA" id="ARBA00023136"/>
    </source>
</evidence>
<feature type="coiled-coil region" evidence="8">
    <location>
        <begin position="249"/>
        <end position="276"/>
    </location>
</feature>
<feature type="coiled-coil region" evidence="8">
    <location>
        <begin position="357"/>
        <end position="394"/>
    </location>
</feature>
<evidence type="ECO:0000256" key="2">
    <source>
        <dbReference type="ARBA" id="ARBA00007613"/>
    </source>
</evidence>
<organism evidence="9 10">
    <name type="scientific">Halarcobacter ebronensis</name>
    <dbReference type="NCBI Taxonomy" id="1462615"/>
    <lineage>
        <taxon>Bacteria</taxon>
        <taxon>Pseudomonadati</taxon>
        <taxon>Campylobacterota</taxon>
        <taxon>Epsilonproteobacteria</taxon>
        <taxon>Campylobacterales</taxon>
        <taxon>Arcobacteraceae</taxon>
        <taxon>Halarcobacter</taxon>
    </lineage>
</organism>
<dbReference type="GO" id="GO:1990281">
    <property type="term" value="C:efflux pump complex"/>
    <property type="evidence" value="ECO:0007669"/>
    <property type="project" value="TreeGrafter"/>
</dbReference>
<dbReference type="PANTHER" id="PTHR30026:SF21">
    <property type="entry name" value="SLR1270 PROTEIN"/>
    <property type="match status" value="1"/>
</dbReference>
<dbReference type="GO" id="GO:0015562">
    <property type="term" value="F:efflux transmembrane transporter activity"/>
    <property type="evidence" value="ECO:0007669"/>
    <property type="project" value="InterPro"/>
</dbReference>
<evidence type="ECO:0000256" key="4">
    <source>
        <dbReference type="ARBA" id="ARBA00022452"/>
    </source>
</evidence>
<sequence>MHKFILYLLLFNSYVFSITIDYKTALKLTLENNKQLQEQKLEIESSRLDVKKVQSYSYGKLELKHEASRTNHAGYVFNSKLSSREASFKDFGFSQMSQGLNTQPTDLNYPEDRNNFNTKMTYEIPLFTGFKLQTQEDMMKIAQKAQELKLTLDEKSLEFELLKAYNGAVVAKEFIKATKKAKEAATLFVESSNAFYNEGLVTKIDKKQAQVHELNIKSRLTEAKNRFDIAIAYLKFLTSNENIDDVKDLEIIEIENKDLKNSINEAISNRDDLKILKEQEKSMKKNIELSNSSYYPSIYSYLEYGYNDNQMNFDSNKDYYMGLLGVKYTLFDDTRSVEKQKSQIALNKTVLGLNQLKDSIKLEVEKATLELKAKKRAFKEKKEAKELANEVLEQSKLRYKNQLIAMTELLKQEAIFRENEASFIMANYELSLALAKINLARGQSLKEDK</sequence>
<comment type="subcellular location">
    <subcellularLocation>
        <location evidence="1">Cell outer membrane</location>
    </subcellularLocation>
</comment>
<evidence type="ECO:0000313" key="9">
    <source>
        <dbReference type="EMBL" id="RXJ70019.1"/>
    </source>
</evidence>
<accession>A0A4Q0YL98</accession>
<evidence type="ECO:0000256" key="3">
    <source>
        <dbReference type="ARBA" id="ARBA00022448"/>
    </source>
</evidence>
<protein>
    <submittedName>
        <fullName evidence="9">Transporter</fullName>
    </submittedName>
</protein>
<dbReference type="GO" id="GO:0015288">
    <property type="term" value="F:porin activity"/>
    <property type="evidence" value="ECO:0007669"/>
    <property type="project" value="TreeGrafter"/>
</dbReference>
<comment type="similarity">
    <text evidence="2">Belongs to the outer membrane factor (OMF) (TC 1.B.17) family.</text>
</comment>
<dbReference type="RefSeq" id="WP_128977845.1">
    <property type="nucleotide sequence ID" value="NZ_PDKJ01000001.1"/>
</dbReference>
<comment type="caution">
    <text evidence="9">The sequence shown here is derived from an EMBL/GenBank/DDBJ whole genome shotgun (WGS) entry which is preliminary data.</text>
</comment>
<dbReference type="PANTHER" id="PTHR30026">
    <property type="entry name" value="OUTER MEMBRANE PROTEIN TOLC"/>
    <property type="match status" value="1"/>
</dbReference>
<keyword evidence="4" id="KW-1134">Transmembrane beta strand</keyword>
<reference evidence="9 10" key="1">
    <citation type="submission" date="2017-10" db="EMBL/GenBank/DDBJ databases">
        <title>Genomics of the genus Arcobacter.</title>
        <authorList>
            <person name="Perez-Cataluna A."/>
            <person name="Figueras M.J."/>
        </authorList>
    </citation>
    <scope>NUCLEOTIDE SEQUENCE [LARGE SCALE GENOMIC DNA]</scope>
    <source>
        <strain evidence="9 10">CECT 8993</strain>
    </source>
</reference>
<proteinExistence type="inferred from homology"/>
<evidence type="ECO:0000256" key="8">
    <source>
        <dbReference type="SAM" id="Coils"/>
    </source>
</evidence>
<name>A0A4Q0YL98_9BACT</name>
<dbReference type="InterPro" id="IPR051906">
    <property type="entry name" value="TolC-like"/>
</dbReference>
<evidence type="ECO:0000256" key="7">
    <source>
        <dbReference type="ARBA" id="ARBA00023237"/>
    </source>
</evidence>
<dbReference type="Gene3D" id="1.20.1600.10">
    <property type="entry name" value="Outer membrane efflux proteins (OEP)"/>
    <property type="match status" value="1"/>
</dbReference>
<gene>
    <name evidence="9" type="ORF">CRV08_00195</name>
</gene>
<keyword evidence="8" id="KW-0175">Coiled coil</keyword>
<keyword evidence="5" id="KW-0812">Transmembrane</keyword>
<keyword evidence="6" id="KW-0472">Membrane</keyword>
<dbReference type="EMBL" id="PDKJ01000001">
    <property type="protein sequence ID" value="RXJ70019.1"/>
    <property type="molecule type" value="Genomic_DNA"/>
</dbReference>
<dbReference type="SUPFAM" id="SSF56954">
    <property type="entry name" value="Outer membrane efflux proteins (OEP)"/>
    <property type="match status" value="1"/>
</dbReference>
<keyword evidence="7" id="KW-0998">Cell outer membrane</keyword>
<dbReference type="GO" id="GO:0009279">
    <property type="term" value="C:cell outer membrane"/>
    <property type="evidence" value="ECO:0007669"/>
    <property type="project" value="UniProtKB-SubCell"/>
</dbReference>
<dbReference type="Pfam" id="PF02321">
    <property type="entry name" value="OEP"/>
    <property type="match status" value="2"/>
</dbReference>
<evidence type="ECO:0000313" key="10">
    <source>
        <dbReference type="Proteomes" id="UP000290172"/>
    </source>
</evidence>